<evidence type="ECO:0000256" key="1">
    <source>
        <dbReference type="SAM" id="Coils"/>
    </source>
</evidence>
<dbReference type="KEGG" id="bfo:118425716"/>
<feature type="region of interest" description="Disordered" evidence="2">
    <location>
        <begin position="251"/>
        <end position="276"/>
    </location>
</feature>
<dbReference type="GeneID" id="118425716"/>
<sequence length="457" mass="51775">MRDKRGVWRGACTRRTCPADCTEYDREDGKTSCGYCGCPPGEHREVTAPQETSDAPSAASTSSTSSAFHKISDKRKESFGWVKLAKAGKTKFGNSILPAFHEAYYPVSQNPVTFRRDFLVERDREFSVKEEVSKISRLIDFIRGDNSAAAGRFLSTSFRIKGEKDSTTIQNNIDKLKALQERLLQIEKELQTHDATLFKSGGRHVKQGRTTMHAFNTEQLDCISNLKATVKATLEKLEDALKRVKRIYKVERTTRQSRKKKQQRTKKKKKKQARKEKGVMEVLDVIAPNKGDPIMEEDINTEDVKKLDFHKAPYVLHILHEDSLTIGARVKIKDSLNDSCGKVVDRLVKERHASCRGDCEADFLCPVNWKCSSLLSQLGGETYKHMFAPGQTGLPQLSLKDMEKEVLRTCTDGDILQLLADHGCFEQRAEEKVNARLAELKGESVLEDVWESDQEWE</sequence>
<keyword evidence="1" id="KW-0175">Coiled coil</keyword>
<dbReference type="OrthoDB" id="10167848at2759"/>
<feature type="compositionally biased region" description="Basic residues" evidence="2">
    <location>
        <begin position="255"/>
        <end position="274"/>
    </location>
</feature>
<organism evidence="3 4">
    <name type="scientific">Branchiostoma floridae</name>
    <name type="common">Florida lancelet</name>
    <name type="synonym">Amphioxus</name>
    <dbReference type="NCBI Taxonomy" id="7739"/>
    <lineage>
        <taxon>Eukaryota</taxon>
        <taxon>Metazoa</taxon>
        <taxon>Chordata</taxon>
        <taxon>Cephalochordata</taxon>
        <taxon>Leptocardii</taxon>
        <taxon>Amphioxiformes</taxon>
        <taxon>Branchiostomatidae</taxon>
        <taxon>Branchiostoma</taxon>
    </lineage>
</organism>
<evidence type="ECO:0000313" key="4">
    <source>
        <dbReference type="RefSeq" id="XP_035690655.1"/>
    </source>
</evidence>
<gene>
    <name evidence="4" type="primary">LOC118425716</name>
</gene>
<proteinExistence type="predicted"/>
<feature type="coiled-coil region" evidence="1">
    <location>
        <begin position="169"/>
        <end position="196"/>
    </location>
</feature>
<feature type="region of interest" description="Disordered" evidence="2">
    <location>
        <begin position="46"/>
        <end position="69"/>
    </location>
</feature>
<reference evidence="4" key="2">
    <citation type="submission" date="2025-08" db="UniProtKB">
        <authorList>
            <consortium name="RefSeq"/>
        </authorList>
    </citation>
    <scope>IDENTIFICATION</scope>
    <source>
        <strain evidence="4">S238N-H82</strain>
        <tissue evidence="4">Testes</tissue>
    </source>
</reference>
<feature type="compositionally biased region" description="Low complexity" evidence="2">
    <location>
        <begin position="52"/>
        <end position="67"/>
    </location>
</feature>
<dbReference type="AlphaFoldDB" id="A0A9J7M020"/>
<dbReference type="RefSeq" id="XP_035690655.1">
    <property type="nucleotide sequence ID" value="XM_035834762.1"/>
</dbReference>
<reference evidence="3" key="1">
    <citation type="journal article" date="2020" name="Nat. Ecol. Evol.">
        <title>Deeply conserved synteny resolves early events in vertebrate evolution.</title>
        <authorList>
            <person name="Simakov O."/>
            <person name="Marletaz F."/>
            <person name="Yue J.X."/>
            <person name="O'Connell B."/>
            <person name="Jenkins J."/>
            <person name="Brandt A."/>
            <person name="Calef R."/>
            <person name="Tung C.H."/>
            <person name="Huang T.K."/>
            <person name="Schmutz J."/>
            <person name="Satoh N."/>
            <person name="Yu J.K."/>
            <person name="Putnam N.H."/>
            <person name="Green R.E."/>
            <person name="Rokhsar D.S."/>
        </authorList>
    </citation>
    <scope>NUCLEOTIDE SEQUENCE [LARGE SCALE GENOMIC DNA]</scope>
    <source>
        <strain evidence="3">S238N-H82</strain>
    </source>
</reference>
<protein>
    <submittedName>
        <fullName evidence="4">Uncharacterized protein LOC118425716</fullName>
    </submittedName>
</protein>
<evidence type="ECO:0000313" key="3">
    <source>
        <dbReference type="Proteomes" id="UP000001554"/>
    </source>
</evidence>
<evidence type="ECO:0000256" key="2">
    <source>
        <dbReference type="SAM" id="MobiDB-lite"/>
    </source>
</evidence>
<name>A0A9J7M020_BRAFL</name>
<keyword evidence="3" id="KW-1185">Reference proteome</keyword>
<dbReference type="Proteomes" id="UP000001554">
    <property type="component" value="Chromosome 11"/>
</dbReference>
<accession>A0A9J7M020</accession>